<protein>
    <recommendedName>
        <fullName evidence="4">MARVEL domain-containing protein</fullName>
    </recommendedName>
</protein>
<accession>A0A6A5KQF7</accession>
<feature type="transmembrane region" description="Helical" evidence="1">
    <location>
        <begin position="116"/>
        <end position="139"/>
    </location>
</feature>
<keyword evidence="3" id="KW-1185">Reference proteome</keyword>
<keyword evidence="1" id="KW-1133">Transmembrane helix</keyword>
<dbReference type="OrthoDB" id="3436860at2759"/>
<reference evidence="2" key="1">
    <citation type="submission" date="2020-01" db="EMBL/GenBank/DDBJ databases">
        <authorList>
            <consortium name="DOE Joint Genome Institute"/>
            <person name="Haridas S."/>
            <person name="Albert R."/>
            <person name="Binder M."/>
            <person name="Bloem J."/>
            <person name="Labutti K."/>
            <person name="Salamov A."/>
            <person name="Andreopoulos B."/>
            <person name="Baker S.E."/>
            <person name="Barry K."/>
            <person name="Bills G."/>
            <person name="Bluhm B.H."/>
            <person name="Cannon C."/>
            <person name="Castanera R."/>
            <person name="Culley D.E."/>
            <person name="Daum C."/>
            <person name="Ezra D."/>
            <person name="Gonzalez J.B."/>
            <person name="Henrissat B."/>
            <person name="Kuo A."/>
            <person name="Liang C."/>
            <person name="Lipzen A."/>
            <person name="Lutzoni F."/>
            <person name="Magnuson J."/>
            <person name="Mondo S."/>
            <person name="Nolan M."/>
            <person name="Ohm R."/>
            <person name="Pangilinan J."/>
            <person name="Park H.-J."/>
            <person name="Ramirez L."/>
            <person name="Alfaro M."/>
            <person name="Sun H."/>
            <person name="Tritt A."/>
            <person name="Yoshinaga Y."/>
            <person name="Zwiers L.-H."/>
            <person name="Turgeon B.G."/>
            <person name="Goodwin S.B."/>
            <person name="Spatafora J.W."/>
            <person name="Crous P.W."/>
            <person name="Grigoriev I.V."/>
        </authorList>
    </citation>
    <scope>NUCLEOTIDE SEQUENCE</scope>
    <source>
        <strain evidence="2">P77</strain>
    </source>
</reference>
<gene>
    <name evidence="2" type="ORF">BDW02DRAFT_222335</name>
</gene>
<dbReference type="AlphaFoldDB" id="A0A6A5KQF7"/>
<keyword evidence="1" id="KW-0472">Membrane</keyword>
<feature type="transmembrane region" description="Helical" evidence="1">
    <location>
        <begin position="50"/>
        <end position="67"/>
    </location>
</feature>
<name>A0A6A5KQF7_9PLEO</name>
<feature type="transmembrane region" description="Helical" evidence="1">
    <location>
        <begin position="20"/>
        <end position="38"/>
    </location>
</feature>
<evidence type="ECO:0000313" key="2">
    <source>
        <dbReference type="EMBL" id="KAF1836644.1"/>
    </source>
</evidence>
<sequence>MNPFAAFFAFADRFNRTIHITQAVLVLGAFITGCALLADSSMPRSRSTTLVLVYSIKSALFLFYQYLTTHVDRFRRFASPRANFFLDALDCLLWFTAFIISCMGGKRCVGSSCTTIGIAAAFALLLTVSYFITAVGISWPKWRSSKKVQQMDQV</sequence>
<dbReference type="EMBL" id="ML975271">
    <property type="protein sequence ID" value="KAF1836644.1"/>
    <property type="molecule type" value="Genomic_DNA"/>
</dbReference>
<organism evidence="2 3">
    <name type="scientific">Decorospora gaudefroyi</name>
    <dbReference type="NCBI Taxonomy" id="184978"/>
    <lineage>
        <taxon>Eukaryota</taxon>
        <taxon>Fungi</taxon>
        <taxon>Dikarya</taxon>
        <taxon>Ascomycota</taxon>
        <taxon>Pezizomycotina</taxon>
        <taxon>Dothideomycetes</taxon>
        <taxon>Pleosporomycetidae</taxon>
        <taxon>Pleosporales</taxon>
        <taxon>Pleosporineae</taxon>
        <taxon>Pleosporaceae</taxon>
        <taxon>Decorospora</taxon>
    </lineage>
</organism>
<keyword evidence="1" id="KW-0812">Transmembrane</keyword>
<dbReference type="Proteomes" id="UP000800040">
    <property type="component" value="Unassembled WGS sequence"/>
</dbReference>
<evidence type="ECO:0008006" key="4">
    <source>
        <dbReference type="Google" id="ProtNLM"/>
    </source>
</evidence>
<evidence type="ECO:0000313" key="3">
    <source>
        <dbReference type="Proteomes" id="UP000800040"/>
    </source>
</evidence>
<evidence type="ECO:0000256" key="1">
    <source>
        <dbReference type="SAM" id="Phobius"/>
    </source>
</evidence>
<feature type="transmembrane region" description="Helical" evidence="1">
    <location>
        <begin position="82"/>
        <end position="104"/>
    </location>
</feature>
<proteinExistence type="predicted"/>